<keyword evidence="4" id="KW-0670">Pyruvate</keyword>
<dbReference type="SUPFAM" id="SSF52821">
    <property type="entry name" value="Rhodanese/Cell cycle control phosphatase"/>
    <property type="match status" value="2"/>
</dbReference>
<dbReference type="InterPro" id="IPR001763">
    <property type="entry name" value="Rhodanese-like_dom"/>
</dbReference>
<protein>
    <submittedName>
        <fullName evidence="4">Thiosulfate/3-mercaptopyruvate sulfurtransferase</fullName>
    </submittedName>
</protein>
<dbReference type="InterPro" id="IPR036873">
    <property type="entry name" value="Rhodanese-like_dom_sf"/>
</dbReference>
<evidence type="ECO:0000259" key="2">
    <source>
        <dbReference type="PROSITE" id="PS50206"/>
    </source>
</evidence>
<evidence type="ECO:0000256" key="1">
    <source>
        <dbReference type="ARBA" id="ARBA00022737"/>
    </source>
</evidence>
<dbReference type="PROSITE" id="PS50206">
    <property type="entry name" value="RHODANESE_3"/>
    <property type="match status" value="2"/>
</dbReference>
<dbReference type="GO" id="GO:0004792">
    <property type="term" value="F:thiosulfate-cyanide sulfurtransferase activity"/>
    <property type="evidence" value="ECO:0007669"/>
    <property type="project" value="InterPro"/>
</dbReference>
<dbReference type="Pfam" id="PF00581">
    <property type="entry name" value="Rhodanese"/>
    <property type="match status" value="2"/>
</dbReference>
<dbReference type="CDD" id="cd01448">
    <property type="entry name" value="TST_Repeat_1"/>
    <property type="match status" value="1"/>
</dbReference>
<dbReference type="InterPro" id="IPR051126">
    <property type="entry name" value="Thiosulfate_sulfurtransferase"/>
</dbReference>
<dbReference type="EMBL" id="CAADFX010000034">
    <property type="protein sequence ID" value="VFK55537.1"/>
    <property type="molecule type" value="Genomic_DNA"/>
</dbReference>
<feature type="domain" description="Rhodanese" evidence="2">
    <location>
        <begin position="17"/>
        <end position="128"/>
    </location>
</feature>
<feature type="domain" description="Rhodanese" evidence="2">
    <location>
        <begin position="158"/>
        <end position="278"/>
    </location>
</feature>
<keyword evidence="4" id="KW-0808">Transferase</keyword>
<sequence>MNKKILYPPNEVETLISRNAVVLIDIRGSDAYEKGHIPGAVNVENVFSYLSTSTPEGLAELHRNFAKLFSNAGVSNDKTVIVYEDSLNTLYGGSCRGYWLFEYLGHLDAGILDGGLIGWSKAGLPLECGGVTPKPTNFSVNPRNNLMATKDDVLDVLSDPSVVLLDVRDEVEWIGQSSSPYGIDFAPRKGRIPSAKWIEWYQFMDSSLAVPAFKSKERIQELCAEQDIYPDSDIIIYCFKGARASNTYVALKEAGFKNLRNYFASWDEWSRIPELPIDESSLEWSDNA</sequence>
<organism evidence="4">
    <name type="scientific">Candidatus Kentrum sp. TUN</name>
    <dbReference type="NCBI Taxonomy" id="2126343"/>
    <lineage>
        <taxon>Bacteria</taxon>
        <taxon>Pseudomonadati</taxon>
        <taxon>Pseudomonadota</taxon>
        <taxon>Gammaproteobacteria</taxon>
        <taxon>Candidatus Kentrum</taxon>
    </lineage>
</organism>
<evidence type="ECO:0000313" key="3">
    <source>
        <dbReference type="EMBL" id="VFK55537.1"/>
    </source>
</evidence>
<dbReference type="EMBL" id="CAADFY010000193">
    <property type="protein sequence ID" value="VFK59981.1"/>
    <property type="molecule type" value="Genomic_DNA"/>
</dbReference>
<dbReference type="InterPro" id="IPR001307">
    <property type="entry name" value="Thiosulphate_STrfase_CS"/>
</dbReference>
<dbReference type="SMART" id="SM00450">
    <property type="entry name" value="RHOD"/>
    <property type="match status" value="2"/>
</dbReference>
<proteinExistence type="predicted"/>
<dbReference type="AlphaFoldDB" id="A0A451A1S2"/>
<keyword evidence="1" id="KW-0677">Repeat</keyword>
<dbReference type="Gene3D" id="3.40.250.10">
    <property type="entry name" value="Rhodanese-like domain"/>
    <property type="match status" value="2"/>
</dbReference>
<reference evidence="4" key="1">
    <citation type="submission" date="2019-02" db="EMBL/GenBank/DDBJ databases">
        <authorList>
            <person name="Gruber-Vodicka R. H."/>
            <person name="Seah K. B. B."/>
        </authorList>
    </citation>
    <scope>NUCLEOTIDE SEQUENCE</scope>
    <source>
        <strain evidence="3">BECK_BY1</strain>
        <strain evidence="5">BECK_BY2</strain>
        <strain evidence="4">BECK_BY3</strain>
    </source>
</reference>
<accession>A0A451A1S2</accession>
<evidence type="ECO:0000313" key="4">
    <source>
        <dbReference type="EMBL" id="VFK59981.1"/>
    </source>
</evidence>
<evidence type="ECO:0000313" key="5">
    <source>
        <dbReference type="EMBL" id="VFK69241.1"/>
    </source>
</evidence>
<dbReference type="PROSITE" id="PS00380">
    <property type="entry name" value="RHODANESE_1"/>
    <property type="match status" value="1"/>
</dbReference>
<name>A0A451A1S2_9GAMM</name>
<dbReference type="PANTHER" id="PTHR43855">
    <property type="entry name" value="THIOSULFATE SULFURTRANSFERASE"/>
    <property type="match status" value="1"/>
</dbReference>
<dbReference type="PANTHER" id="PTHR43855:SF1">
    <property type="entry name" value="THIOSULFATE SULFURTRANSFERASE"/>
    <property type="match status" value="1"/>
</dbReference>
<dbReference type="EMBL" id="CAADFV010000192">
    <property type="protein sequence ID" value="VFK69241.1"/>
    <property type="molecule type" value="Genomic_DNA"/>
</dbReference>
<gene>
    <name evidence="3" type="ORF">BECKTUN1418D_GA0071000_10345</name>
    <name evidence="5" type="ORF">BECKTUN1418E_GA0071001_11923</name>
    <name evidence="4" type="ORF">BECKTUN1418F_GA0071002_11934</name>
</gene>
<dbReference type="CDD" id="cd01449">
    <property type="entry name" value="TST_Repeat_2"/>
    <property type="match status" value="1"/>
</dbReference>